<keyword evidence="3" id="KW-1185">Reference proteome</keyword>
<feature type="compositionally biased region" description="Basic and acidic residues" evidence="1">
    <location>
        <begin position="87"/>
        <end position="103"/>
    </location>
</feature>
<evidence type="ECO:0000313" key="2">
    <source>
        <dbReference type="EMBL" id="KAL2462810.1"/>
    </source>
</evidence>
<name>A0ABD1PG04_9LAMI</name>
<organism evidence="2 3">
    <name type="scientific">Forsythia ovata</name>
    <dbReference type="NCBI Taxonomy" id="205694"/>
    <lineage>
        <taxon>Eukaryota</taxon>
        <taxon>Viridiplantae</taxon>
        <taxon>Streptophyta</taxon>
        <taxon>Embryophyta</taxon>
        <taxon>Tracheophyta</taxon>
        <taxon>Spermatophyta</taxon>
        <taxon>Magnoliopsida</taxon>
        <taxon>eudicotyledons</taxon>
        <taxon>Gunneridae</taxon>
        <taxon>Pentapetalae</taxon>
        <taxon>asterids</taxon>
        <taxon>lamiids</taxon>
        <taxon>Lamiales</taxon>
        <taxon>Oleaceae</taxon>
        <taxon>Forsythieae</taxon>
        <taxon>Forsythia</taxon>
    </lineage>
</organism>
<protein>
    <submittedName>
        <fullName evidence="2">Uncharacterized protein</fullName>
    </submittedName>
</protein>
<dbReference type="EMBL" id="JBFOLJ010000020">
    <property type="protein sequence ID" value="KAL2462810.1"/>
    <property type="molecule type" value="Genomic_DNA"/>
</dbReference>
<evidence type="ECO:0000256" key="1">
    <source>
        <dbReference type="SAM" id="MobiDB-lite"/>
    </source>
</evidence>
<accession>A0ABD1PG04</accession>
<comment type="caution">
    <text evidence="2">The sequence shown here is derived from an EMBL/GenBank/DDBJ whole genome shotgun (WGS) entry which is preliminary data.</text>
</comment>
<dbReference type="AlphaFoldDB" id="A0ABD1PG04"/>
<evidence type="ECO:0000313" key="3">
    <source>
        <dbReference type="Proteomes" id="UP001604277"/>
    </source>
</evidence>
<dbReference type="Proteomes" id="UP001604277">
    <property type="component" value="Unassembled WGS sequence"/>
</dbReference>
<feature type="region of interest" description="Disordered" evidence="1">
    <location>
        <begin position="380"/>
        <end position="404"/>
    </location>
</feature>
<feature type="compositionally biased region" description="Polar residues" evidence="1">
    <location>
        <begin position="387"/>
        <end position="396"/>
    </location>
</feature>
<reference evidence="3" key="1">
    <citation type="submission" date="2024-07" db="EMBL/GenBank/DDBJ databases">
        <title>Two chromosome-level genome assemblies of Korean endemic species Abeliophyllum distichum and Forsythia ovata (Oleaceae).</title>
        <authorList>
            <person name="Jang H."/>
        </authorList>
    </citation>
    <scope>NUCLEOTIDE SEQUENCE [LARGE SCALE GENOMIC DNA]</scope>
</reference>
<feature type="region of interest" description="Disordered" evidence="1">
    <location>
        <begin position="84"/>
        <end position="103"/>
    </location>
</feature>
<proteinExistence type="predicted"/>
<gene>
    <name evidence="2" type="ORF">Fot_54047</name>
</gene>
<sequence>MKGRRPRSRSDSPPPITDHRLKILRIVYHHEQLKVAFNQLNSQIKDSLLEAEVVFASLALPLMKLVGLKTVEMAEEGRFSSIVTDTNRSHSQEESYRDRATTAGKELREKQKLQLMQLIHLLKQIEIQVNSSENDILQTLYDHQASIKRFFLKAFTHVSAIHQSSRDNGMSLLMLKLLKYSFDHVEAALGSVEVGVGNLTRELAEKMCNPMVEYVHALKGELTTGTCTRLLTVVEEMDGAMRVRRLELQEARNRAILAEKSRLELLRKLKESEEMVRKLRTHDGFLLEANEKSKENLIQQKFYFPPPPRPKALAVVEDQAKDDKLIWELLRNKRKHQMPVSPLGPKQLLGIGAYDKNLKSTSTDSSIRCIAVTRSQRKGHSRLLLGSSPSANTQKVLSRKRVTP</sequence>